<keyword evidence="2" id="KW-1185">Reference proteome</keyword>
<dbReference type="AlphaFoldDB" id="A0AAV1IG09"/>
<dbReference type="Proteomes" id="UP001314263">
    <property type="component" value="Unassembled WGS sequence"/>
</dbReference>
<protein>
    <submittedName>
        <fullName evidence="1">Uncharacterized protein</fullName>
    </submittedName>
</protein>
<comment type="caution">
    <text evidence="1">The sequence shown here is derived from an EMBL/GenBank/DDBJ whole genome shotgun (WGS) entry which is preliminary data.</text>
</comment>
<reference evidence="1 2" key="1">
    <citation type="submission" date="2023-10" db="EMBL/GenBank/DDBJ databases">
        <authorList>
            <person name="Maclean D."/>
            <person name="Macfadyen A."/>
        </authorList>
    </citation>
    <scope>NUCLEOTIDE SEQUENCE [LARGE SCALE GENOMIC DNA]</scope>
</reference>
<sequence>MQAWCTAEALTEELEQARQAEQRLPGCNLGWRPHSARACWAGCSEDLRKQRNAGLDVGPHRGDRQCAGPGGQAGAAIESTAVAAGAPTLAGARTAPAHDGLAAAVPQSAEHRACHLTSSPKFTQVRKKL</sequence>
<evidence type="ECO:0000313" key="1">
    <source>
        <dbReference type="EMBL" id="CAK0786258.1"/>
    </source>
</evidence>
<organism evidence="1 2">
    <name type="scientific">Coccomyxa viridis</name>
    <dbReference type="NCBI Taxonomy" id="1274662"/>
    <lineage>
        <taxon>Eukaryota</taxon>
        <taxon>Viridiplantae</taxon>
        <taxon>Chlorophyta</taxon>
        <taxon>core chlorophytes</taxon>
        <taxon>Trebouxiophyceae</taxon>
        <taxon>Trebouxiophyceae incertae sedis</taxon>
        <taxon>Coccomyxaceae</taxon>
        <taxon>Coccomyxa</taxon>
    </lineage>
</organism>
<accession>A0AAV1IG09</accession>
<gene>
    <name evidence="1" type="ORF">CVIRNUC_009471</name>
</gene>
<name>A0AAV1IG09_9CHLO</name>
<dbReference type="EMBL" id="CAUYUE010000014">
    <property type="protein sequence ID" value="CAK0786258.1"/>
    <property type="molecule type" value="Genomic_DNA"/>
</dbReference>
<evidence type="ECO:0000313" key="2">
    <source>
        <dbReference type="Proteomes" id="UP001314263"/>
    </source>
</evidence>
<proteinExistence type="predicted"/>